<evidence type="ECO:0000256" key="4">
    <source>
        <dbReference type="ARBA" id="ARBA00022840"/>
    </source>
</evidence>
<reference evidence="6 7" key="1">
    <citation type="submission" date="2019-02" db="EMBL/GenBank/DDBJ databases">
        <title>Deep-cultivation of Planctomycetes and their phenomic and genomic characterization uncovers novel biology.</title>
        <authorList>
            <person name="Wiegand S."/>
            <person name="Jogler M."/>
            <person name="Boedeker C."/>
            <person name="Pinto D."/>
            <person name="Vollmers J."/>
            <person name="Rivas-Marin E."/>
            <person name="Kohn T."/>
            <person name="Peeters S.H."/>
            <person name="Heuer A."/>
            <person name="Rast P."/>
            <person name="Oberbeckmann S."/>
            <person name="Bunk B."/>
            <person name="Jeske O."/>
            <person name="Meyerdierks A."/>
            <person name="Storesund J.E."/>
            <person name="Kallscheuer N."/>
            <person name="Luecker S."/>
            <person name="Lage O.M."/>
            <person name="Pohl T."/>
            <person name="Merkel B.J."/>
            <person name="Hornburger P."/>
            <person name="Mueller R.-W."/>
            <person name="Bruemmer F."/>
            <person name="Labrenz M."/>
            <person name="Spormann A.M."/>
            <person name="Op den Camp H."/>
            <person name="Overmann J."/>
            <person name="Amann R."/>
            <person name="Jetten M.S.M."/>
            <person name="Mascher T."/>
            <person name="Medema M.H."/>
            <person name="Devos D.P."/>
            <person name="Kaster A.-K."/>
            <person name="Ovreas L."/>
            <person name="Rohde M."/>
            <person name="Galperin M.Y."/>
            <person name="Jogler C."/>
        </authorList>
    </citation>
    <scope>NUCLEOTIDE SEQUENCE [LARGE SCALE GENOMIC DNA]</scope>
    <source>
        <strain evidence="6 7">HG15A2</strain>
    </source>
</reference>
<feature type="domain" description="ABC transporter" evidence="5">
    <location>
        <begin position="6"/>
        <end position="238"/>
    </location>
</feature>
<dbReference type="PANTHER" id="PTHR42734:SF5">
    <property type="entry name" value="IRON TRANSPORT SYSTEM ATP-BINDING PROTEIN HI_0361-RELATED"/>
    <property type="match status" value="1"/>
</dbReference>
<dbReference type="SMART" id="SM00382">
    <property type="entry name" value="AAA"/>
    <property type="match status" value="1"/>
</dbReference>
<evidence type="ECO:0000256" key="1">
    <source>
        <dbReference type="ARBA" id="ARBA00005417"/>
    </source>
</evidence>
<proteinExistence type="inferred from homology"/>
<organism evidence="6 7">
    <name type="scientific">Adhaeretor mobilis</name>
    <dbReference type="NCBI Taxonomy" id="1930276"/>
    <lineage>
        <taxon>Bacteria</taxon>
        <taxon>Pseudomonadati</taxon>
        <taxon>Planctomycetota</taxon>
        <taxon>Planctomycetia</taxon>
        <taxon>Pirellulales</taxon>
        <taxon>Lacipirellulaceae</taxon>
        <taxon>Adhaeretor</taxon>
    </lineage>
</organism>
<dbReference type="InterPro" id="IPR050153">
    <property type="entry name" value="Metal_Ion_Import_ABC"/>
</dbReference>
<dbReference type="InterPro" id="IPR027417">
    <property type="entry name" value="P-loop_NTPase"/>
</dbReference>
<dbReference type="AlphaFoldDB" id="A0A517MWY6"/>
<dbReference type="PANTHER" id="PTHR42734">
    <property type="entry name" value="METAL TRANSPORT SYSTEM ATP-BINDING PROTEIN TM_0124-RELATED"/>
    <property type="match status" value="1"/>
</dbReference>
<keyword evidence="7" id="KW-1185">Reference proteome</keyword>
<dbReference type="EC" id="3.6.3.-" evidence="6"/>
<keyword evidence="3" id="KW-0547">Nucleotide-binding</keyword>
<dbReference type="GO" id="GO:0005524">
    <property type="term" value="F:ATP binding"/>
    <property type="evidence" value="ECO:0007669"/>
    <property type="project" value="UniProtKB-KW"/>
</dbReference>
<dbReference type="PROSITE" id="PS00211">
    <property type="entry name" value="ABC_TRANSPORTER_1"/>
    <property type="match status" value="1"/>
</dbReference>
<dbReference type="Proteomes" id="UP000319852">
    <property type="component" value="Chromosome"/>
</dbReference>
<keyword evidence="6" id="KW-0378">Hydrolase</keyword>
<protein>
    <submittedName>
        <fullName evidence="6">High-affinity zinc uptake system ATP-binding protein ZnuC</fullName>
        <ecNumber evidence="6">3.6.3.-</ecNumber>
    </submittedName>
</protein>
<sequence>MSVPAVEIHDMTVAYQRRPVLWDIDLQVPEGKLVGIVGPNGAGKTTLIKAALGLTPLASGKVEIYGKPYNEQRHLVGYVPQRESVDWDFPVSVRDVVLMGTYGKLGWFRRPGKSERETADRCLEQVGMLPLAKRQIRQLSGGQQQRVFLARALAEDAQVYFLDEPFAGVDAATESAIVELMQTLRSDGKTVFVVHHDLQTVRDYFDHVILLNMRLIACGPVETTFTNDNLQKTYGGRLTILDEAAEAMRQGDSIR</sequence>
<comment type="similarity">
    <text evidence="1">Belongs to the ABC transporter superfamily.</text>
</comment>
<dbReference type="GO" id="GO:0016887">
    <property type="term" value="F:ATP hydrolysis activity"/>
    <property type="evidence" value="ECO:0007669"/>
    <property type="project" value="InterPro"/>
</dbReference>
<dbReference type="RefSeq" id="WP_145060617.1">
    <property type="nucleotide sequence ID" value="NZ_CP036263.1"/>
</dbReference>
<evidence type="ECO:0000259" key="5">
    <source>
        <dbReference type="PROSITE" id="PS50893"/>
    </source>
</evidence>
<dbReference type="PROSITE" id="PS50893">
    <property type="entry name" value="ABC_TRANSPORTER_2"/>
    <property type="match status" value="1"/>
</dbReference>
<dbReference type="CDD" id="cd03235">
    <property type="entry name" value="ABC_Metallic_Cations"/>
    <property type="match status" value="1"/>
</dbReference>
<dbReference type="OrthoDB" id="9806726at2"/>
<dbReference type="InterPro" id="IPR017871">
    <property type="entry name" value="ABC_transporter-like_CS"/>
</dbReference>
<dbReference type="InterPro" id="IPR003593">
    <property type="entry name" value="AAA+_ATPase"/>
</dbReference>
<dbReference type="Gene3D" id="3.40.50.300">
    <property type="entry name" value="P-loop containing nucleotide triphosphate hydrolases"/>
    <property type="match status" value="1"/>
</dbReference>
<dbReference type="FunFam" id="3.40.50.300:FF:000134">
    <property type="entry name" value="Iron-enterobactin ABC transporter ATP-binding protein"/>
    <property type="match status" value="1"/>
</dbReference>
<gene>
    <name evidence="6" type="primary">znuC</name>
    <name evidence="6" type="ORF">HG15A2_27130</name>
</gene>
<accession>A0A517MWY6</accession>
<dbReference type="EMBL" id="CP036263">
    <property type="protein sequence ID" value="QDS99390.1"/>
    <property type="molecule type" value="Genomic_DNA"/>
</dbReference>
<keyword evidence="4 6" id="KW-0067">ATP-binding</keyword>
<name>A0A517MWY6_9BACT</name>
<dbReference type="KEGG" id="amob:HG15A2_27130"/>
<evidence type="ECO:0000256" key="2">
    <source>
        <dbReference type="ARBA" id="ARBA00022448"/>
    </source>
</evidence>
<dbReference type="Pfam" id="PF00005">
    <property type="entry name" value="ABC_tran"/>
    <property type="match status" value="1"/>
</dbReference>
<evidence type="ECO:0000313" key="6">
    <source>
        <dbReference type="EMBL" id="QDS99390.1"/>
    </source>
</evidence>
<evidence type="ECO:0000313" key="7">
    <source>
        <dbReference type="Proteomes" id="UP000319852"/>
    </source>
</evidence>
<dbReference type="InterPro" id="IPR003439">
    <property type="entry name" value="ABC_transporter-like_ATP-bd"/>
</dbReference>
<dbReference type="SUPFAM" id="SSF52540">
    <property type="entry name" value="P-loop containing nucleoside triphosphate hydrolases"/>
    <property type="match status" value="1"/>
</dbReference>
<keyword evidence="2" id="KW-0813">Transport</keyword>
<evidence type="ECO:0000256" key="3">
    <source>
        <dbReference type="ARBA" id="ARBA00022741"/>
    </source>
</evidence>